<evidence type="ECO:0008006" key="4">
    <source>
        <dbReference type="Google" id="ProtNLM"/>
    </source>
</evidence>
<evidence type="ECO:0000313" key="3">
    <source>
        <dbReference type="Proteomes" id="UP000816034"/>
    </source>
</evidence>
<keyword evidence="1" id="KW-0472">Membrane</keyword>
<dbReference type="SUPFAM" id="SSF48097">
    <property type="entry name" value="Regulator of G-protein signaling, RGS"/>
    <property type="match status" value="1"/>
</dbReference>
<proteinExistence type="predicted"/>
<feature type="transmembrane region" description="Helical" evidence="1">
    <location>
        <begin position="326"/>
        <end position="348"/>
    </location>
</feature>
<dbReference type="GeneID" id="68106358"/>
<comment type="caution">
    <text evidence="2">The sequence shown here is derived from an EMBL/GenBank/DDBJ whole genome shotgun (WGS) entry which is preliminary data.</text>
</comment>
<dbReference type="AlphaFoldDB" id="A0AA88GUU9"/>
<dbReference type="RefSeq" id="XP_044553337.1">
    <property type="nucleotide sequence ID" value="XM_044689833.1"/>
</dbReference>
<protein>
    <recommendedName>
        <fullName evidence="4">RGS domain-containing protein</fullName>
    </recommendedName>
</protein>
<keyword evidence="1" id="KW-0812">Transmembrane</keyword>
<dbReference type="EMBL" id="PYSW02000007">
    <property type="protein sequence ID" value="KAG2389345.1"/>
    <property type="molecule type" value="Genomic_DNA"/>
</dbReference>
<feature type="transmembrane region" description="Helical" evidence="1">
    <location>
        <begin position="32"/>
        <end position="54"/>
    </location>
</feature>
<feature type="transmembrane region" description="Helical" evidence="1">
    <location>
        <begin position="293"/>
        <end position="314"/>
    </location>
</feature>
<feature type="transmembrane region" description="Helical" evidence="1">
    <location>
        <begin position="360"/>
        <end position="381"/>
    </location>
</feature>
<feature type="transmembrane region" description="Helical" evidence="1">
    <location>
        <begin position="105"/>
        <end position="123"/>
    </location>
</feature>
<dbReference type="InterPro" id="IPR036305">
    <property type="entry name" value="RGS_sf"/>
</dbReference>
<feature type="transmembrane region" description="Helical" evidence="1">
    <location>
        <begin position="66"/>
        <end position="85"/>
    </location>
</feature>
<reference evidence="2 3" key="1">
    <citation type="journal article" date="2018" name="BMC Genomics">
        <title>The genome of Naegleria lovaniensis, the basis for a comparative approach to unravel pathogenicity factors of the human pathogenic amoeba N. fowleri.</title>
        <authorList>
            <person name="Liechti N."/>
            <person name="Schurch N."/>
            <person name="Bruggmann R."/>
            <person name="Wittwer M."/>
        </authorList>
    </citation>
    <scope>NUCLEOTIDE SEQUENCE [LARGE SCALE GENOMIC DNA]</scope>
    <source>
        <strain evidence="2 3">ATCC 30569</strain>
    </source>
</reference>
<accession>A0AA88GUU9</accession>
<dbReference type="Gene3D" id="1.10.167.10">
    <property type="entry name" value="Regulator of G-protein Signalling 4, domain 2"/>
    <property type="match status" value="1"/>
</dbReference>
<sequence length="669" mass="76392">MTLFGPQTDSLLQNNVAFNNEILRADQPFVTIASWVMWGLFTLYTLVTIVTYFFRRNKQPIKARSSFFVFILILAHYFSFSILSLRLAVGRDAFPCALYLSFQFYGFPLIAIPYLVLCIRLYYISEMNRLQGDSFKDHLVSMGVDLLLDKPNATSDHNTTGSVTTPRNLQTGLVSSLNELDKKNSDLSSSSSSRISLRKKSSLKSKVKEALHLTNTTDSTITDQEKRKKWSEKRKKRLRQLRKLARDDFIAKIFLFTFLLNSIIFLAYCGVFLNRLTGAETWNVGCAATVAVYVGSFALILFYGIFILIFFYRVMRYAKESFGIKAELITIVVVWAFFLLCFVLLSVIPQYQEGPEYSFAAAWLINIPLLITNFISVWIPLIRSFFWKNSDGKNHSKSSGTITASKTGDNSMVNPSKLKHENSMIMELSSGSSALDHNRILSILYREAGIVNGKDSDSQNIIDLRIILFVMFHDEVCQKYFKEWCELEFSAENFLFLYFAEKVYHPVPSHTLEDIQKKIAVLGKLSDNFIVNGAPFELNLSSNVKKEFEKNYRLLSKTLSYTLSTRVLRETSESAPAASNALRENGVIVSGVGATTVTLNTAKPRDSVFIQEWNEKHTEQLKTILDEVEITCNYNLQDTWSRFILSTNFVEMVKELKKFEDDMKNINLV</sequence>
<dbReference type="InterPro" id="IPR044926">
    <property type="entry name" value="RGS_subdomain_2"/>
</dbReference>
<evidence type="ECO:0000313" key="2">
    <source>
        <dbReference type="EMBL" id="KAG2389345.1"/>
    </source>
</evidence>
<keyword evidence="3" id="KW-1185">Reference proteome</keyword>
<feature type="transmembrane region" description="Helical" evidence="1">
    <location>
        <begin position="249"/>
        <end position="273"/>
    </location>
</feature>
<name>A0AA88GUU9_NAELO</name>
<gene>
    <name evidence="2" type="ORF">C9374_013905</name>
</gene>
<organism evidence="2 3">
    <name type="scientific">Naegleria lovaniensis</name>
    <name type="common">Amoeba</name>
    <dbReference type="NCBI Taxonomy" id="51637"/>
    <lineage>
        <taxon>Eukaryota</taxon>
        <taxon>Discoba</taxon>
        <taxon>Heterolobosea</taxon>
        <taxon>Tetramitia</taxon>
        <taxon>Eutetramitia</taxon>
        <taxon>Vahlkampfiidae</taxon>
        <taxon>Naegleria</taxon>
    </lineage>
</organism>
<dbReference type="Proteomes" id="UP000816034">
    <property type="component" value="Unassembled WGS sequence"/>
</dbReference>
<keyword evidence="1" id="KW-1133">Transmembrane helix</keyword>
<evidence type="ECO:0000256" key="1">
    <source>
        <dbReference type="SAM" id="Phobius"/>
    </source>
</evidence>